<dbReference type="PROSITE" id="PS50294">
    <property type="entry name" value="WD_REPEATS_REGION"/>
    <property type="match status" value="1"/>
</dbReference>
<dbReference type="PANTHER" id="PTHR22847">
    <property type="entry name" value="WD40 REPEAT PROTEIN"/>
    <property type="match status" value="1"/>
</dbReference>
<keyword evidence="5" id="KW-1185">Reference proteome</keyword>
<keyword evidence="2" id="KW-0677">Repeat</keyword>
<dbReference type="Gene3D" id="2.130.10.10">
    <property type="entry name" value="YVTN repeat-like/Quinoprotein amine dehydrogenase"/>
    <property type="match status" value="2"/>
</dbReference>
<evidence type="ECO:0000256" key="1">
    <source>
        <dbReference type="ARBA" id="ARBA00022574"/>
    </source>
</evidence>
<dbReference type="EMBL" id="JH688167">
    <property type="protein sequence ID" value="EJD33574.1"/>
    <property type="molecule type" value="Genomic_DNA"/>
</dbReference>
<dbReference type="SUPFAM" id="SSF50978">
    <property type="entry name" value="WD40 repeat-like"/>
    <property type="match status" value="1"/>
</dbReference>
<dbReference type="KEGG" id="adl:AURDEDRAFT_131613"/>
<reference evidence="5" key="1">
    <citation type="journal article" date="2012" name="Science">
        <title>The Paleozoic origin of enzymatic lignin decomposition reconstructed from 31 fungal genomes.</title>
        <authorList>
            <person name="Floudas D."/>
            <person name="Binder M."/>
            <person name="Riley R."/>
            <person name="Barry K."/>
            <person name="Blanchette R.A."/>
            <person name="Henrissat B."/>
            <person name="Martinez A.T."/>
            <person name="Otillar R."/>
            <person name="Spatafora J.W."/>
            <person name="Yadav J.S."/>
            <person name="Aerts A."/>
            <person name="Benoit I."/>
            <person name="Boyd A."/>
            <person name="Carlson A."/>
            <person name="Copeland A."/>
            <person name="Coutinho P.M."/>
            <person name="de Vries R.P."/>
            <person name="Ferreira P."/>
            <person name="Findley K."/>
            <person name="Foster B."/>
            <person name="Gaskell J."/>
            <person name="Glotzer D."/>
            <person name="Gorecki P."/>
            <person name="Heitman J."/>
            <person name="Hesse C."/>
            <person name="Hori C."/>
            <person name="Igarashi K."/>
            <person name="Jurgens J.A."/>
            <person name="Kallen N."/>
            <person name="Kersten P."/>
            <person name="Kohler A."/>
            <person name="Kuees U."/>
            <person name="Kumar T.K.A."/>
            <person name="Kuo A."/>
            <person name="LaButti K."/>
            <person name="Larrondo L.F."/>
            <person name="Lindquist E."/>
            <person name="Ling A."/>
            <person name="Lombard V."/>
            <person name="Lucas S."/>
            <person name="Lundell T."/>
            <person name="Martin R."/>
            <person name="McLaughlin D.J."/>
            <person name="Morgenstern I."/>
            <person name="Morin E."/>
            <person name="Murat C."/>
            <person name="Nagy L.G."/>
            <person name="Nolan M."/>
            <person name="Ohm R.A."/>
            <person name="Patyshakuliyeva A."/>
            <person name="Rokas A."/>
            <person name="Ruiz-Duenas F.J."/>
            <person name="Sabat G."/>
            <person name="Salamov A."/>
            <person name="Samejima M."/>
            <person name="Schmutz J."/>
            <person name="Slot J.C."/>
            <person name="St John F."/>
            <person name="Stenlid J."/>
            <person name="Sun H."/>
            <person name="Sun S."/>
            <person name="Syed K."/>
            <person name="Tsang A."/>
            <person name="Wiebenga A."/>
            <person name="Young D."/>
            <person name="Pisabarro A."/>
            <person name="Eastwood D.C."/>
            <person name="Martin F."/>
            <person name="Cullen D."/>
            <person name="Grigoriev I.V."/>
            <person name="Hibbett D.S."/>
        </authorList>
    </citation>
    <scope>NUCLEOTIDE SEQUENCE [LARGE SCALE GENOMIC DNA]</scope>
    <source>
        <strain evidence="5">TFB10046</strain>
    </source>
</reference>
<proteinExistence type="predicted"/>
<dbReference type="AlphaFoldDB" id="J0D4C4"/>
<dbReference type="OrthoDB" id="3238562at2759"/>
<feature type="repeat" description="WD" evidence="3">
    <location>
        <begin position="10"/>
        <end position="51"/>
    </location>
</feature>
<protein>
    <submittedName>
        <fullName evidence="4">WD40 repeat-like protein</fullName>
    </submittedName>
</protein>
<feature type="repeat" description="WD" evidence="3">
    <location>
        <begin position="250"/>
        <end position="273"/>
    </location>
</feature>
<dbReference type="Proteomes" id="UP000006514">
    <property type="component" value="Unassembled WGS sequence"/>
</dbReference>
<dbReference type="Pfam" id="PF00400">
    <property type="entry name" value="WD40"/>
    <property type="match status" value="1"/>
</dbReference>
<gene>
    <name evidence="4" type="ORF">AURDEDRAFT_131613</name>
</gene>
<evidence type="ECO:0000313" key="4">
    <source>
        <dbReference type="EMBL" id="EJD33574.1"/>
    </source>
</evidence>
<evidence type="ECO:0000256" key="3">
    <source>
        <dbReference type="PROSITE-ProRule" id="PRU00221"/>
    </source>
</evidence>
<dbReference type="PROSITE" id="PS50082">
    <property type="entry name" value="WD_REPEATS_2"/>
    <property type="match status" value="2"/>
</dbReference>
<keyword evidence="1 3" id="KW-0853">WD repeat</keyword>
<dbReference type="InterPro" id="IPR001680">
    <property type="entry name" value="WD40_rpt"/>
</dbReference>
<dbReference type="GO" id="GO:1990234">
    <property type="term" value="C:transferase complex"/>
    <property type="evidence" value="ECO:0007669"/>
    <property type="project" value="UniProtKB-ARBA"/>
</dbReference>
<dbReference type="eggNOG" id="ENOG502T23Q">
    <property type="taxonomic scope" value="Eukaryota"/>
</dbReference>
<dbReference type="SMART" id="SM00320">
    <property type="entry name" value="WD40"/>
    <property type="match status" value="6"/>
</dbReference>
<accession>J0D4C4</accession>
<dbReference type="InterPro" id="IPR036322">
    <property type="entry name" value="WD40_repeat_dom_sf"/>
</dbReference>
<evidence type="ECO:0000313" key="5">
    <source>
        <dbReference type="Proteomes" id="UP000006514"/>
    </source>
</evidence>
<evidence type="ECO:0000256" key="2">
    <source>
        <dbReference type="ARBA" id="ARBA00022737"/>
    </source>
</evidence>
<dbReference type="InParanoid" id="J0D4C4"/>
<dbReference type="InterPro" id="IPR015943">
    <property type="entry name" value="WD40/YVTN_repeat-like_dom_sf"/>
</dbReference>
<dbReference type="PANTHER" id="PTHR22847:SF637">
    <property type="entry name" value="WD REPEAT DOMAIN 5B"/>
    <property type="match status" value="1"/>
</dbReference>
<organism evidence="4 5">
    <name type="scientific">Auricularia subglabra (strain TFB-10046 / SS5)</name>
    <name type="common">White-rot fungus</name>
    <name type="synonym">Auricularia delicata (strain TFB10046)</name>
    <dbReference type="NCBI Taxonomy" id="717982"/>
    <lineage>
        <taxon>Eukaryota</taxon>
        <taxon>Fungi</taxon>
        <taxon>Dikarya</taxon>
        <taxon>Basidiomycota</taxon>
        <taxon>Agaricomycotina</taxon>
        <taxon>Agaricomycetes</taxon>
        <taxon>Auriculariales</taxon>
        <taxon>Auriculariaceae</taxon>
        <taxon>Auricularia</taxon>
    </lineage>
</organism>
<name>J0D4C4_AURST</name>
<sequence>MTSYTVWRTLTAHTQIVNFIAFSATGELLATGDDGGTVNVWSLASGKLFQSLPMGDREAVSCCWGDDKELFVGYGDGEIQFYEHNRLTNRFERNARVRPGDNHISCLAIHGNRLACGSGNTVHCWRIEGTALRHILRWTFDNIREVRTVHFVDRHTLLATALYEGHCILLDVLEPSKPLWRRRLSQMISRSGEAALSSDGRYLTITNLASAVQVHEILPSGIRLWKEFASPARSSNNFPTQTCFAEFQKLVISGSDNGEVRLWNAQTNERFALSHGGGWRFFWRGESGSARIVQAISAFSSADYHYLASACCDGAGSHVVRVWRRDYKVGFPTCGPGHPVNGSDG</sequence>